<gene>
    <name evidence="2" type="ORF">S01H1_04402</name>
</gene>
<name>X0TA44_9ZZZZ</name>
<protein>
    <recommendedName>
        <fullName evidence="1">Cell wall hydrolase SleB domain-containing protein</fullName>
    </recommendedName>
</protein>
<sequence>MVAPVLAFGYYAGDPENLGVTVNATLSGTGSVHSRHIPASKVKTTHPGIGREAAHLFAAPHKGPRADRYVMLTRSRKGLEPVPNITRATVIAKAPVQADMMVTGSIPKQAPVKVAALASTPAQLRTLESFDNRARDYGLLPAIPVAERTSASLFLSSLLRTQPQHFPKFAAAREVTFSKSGPVKSRISRGLTFKGETENEYQVRQRRCLATAIYFEARGEPTHGQLAVAQVVMNRVRSTLYPDTICGVVYQGQLRRTG</sequence>
<reference evidence="2" key="1">
    <citation type="journal article" date="2014" name="Front. Microbiol.">
        <title>High frequency of phylogenetically diverse reductive dehalogenase-homologous genes in deep subseafloor sedimentary metagenomes.</title>
        <authorList>
            <person name="Kawai M."/>
            <person name="Futagami T."/>
            <person name="Toyoda A."/>
            <person name="Takaki Y."/>
            <person name="Nishi S."/>
            <person name="Hori S."/>
            <person name="Arai W."/>
            <person name="Tsubouchi T."/>
            <person name="Morono Y."/>
            <person name="Uchiyama I."/>
            <person name="Ito T."/>
            <person name="Fujiyama A."/>
            <person name="Inagaki F."/>
            <person name="Takami H."/>
        </authorList>
    </citation>
    <scope>NUCLEOTIDE SEQUENCE</scope>
    <source>
        <strain evidence="2">Expedition CK06-06</strain>
    </source>
</reference>
<evidence type="ECO:0000313" key="2">
    <source>
        <dbReference type="EMBL" id="GAF84201.1"/>
    </source>
</evidence>
<dbReference type="EMBL" id="BARS01002324">
    <property type="protein sequence ID" value="GAF84201.1"/>
    <property type="molecule type" value="Genomic_DNA"/>
</dbReference>
<dbReference type="Pfam" id="PF07486">
    <property type="entry name" value="Hydrolase_2"/>
    <property type="match status" value="1"/>
</dbReference>
<comment type="caution">
    <text evidence="2">The sequence shown here is derived from an EMBL/GenBank/DDBJ whole genome shotgun (WGS) entry which is preliminary data.</text>
</comment>
<dbReference type="AlphaFoldDB" id="X0TA44"/>
<evidence type="ECO:0000259" key="1">
    <source>
        <dbReference type="Pfam" id="PF07486"/>
    </source>
</evidence>
<dbReference type="InterPro" id="IPR042047">
    <property type="entry name" value="SleB_dom1"/>
</dbReference>
<dbReference type="GO" id="GO:0016787">
    <property type="term" value="F:hydrolase activity"/>
    <property type="evidence" value="ECO:0007669"/>
    <property type="project" value="InterPro"/>
</dbReference>
<accession>X0TA44</accession>
<organism evidence="2">
    <name type="scientific">marine sediment metagenome</name>
    <dbReference type="NCBI Taxonomy" id="412755"/>
    <lineage>
        <taxon>unclassified sequences</taxon>
        <taxon>metagenomes</taxon>
        <taxon>ecological metagenomes</taxon>
    </lineage>
</organism>
<feature type="domain" description="Cell wall hydrolase SleB" evidence="1">
    <location>
        <begin position="219"/>
        <end position="252"/>
    </location>
</feature>
<dbReference type="Gene3D" id="1.10.10.2520">
    <property type="entry name" value="Cell wall hydrolase SleB, domain 1"/>
    <property type="match status" value="1"/>
</dbReference>
<feature type="non-terminal residue" evidence="2">
    <location>
        <position position="258"/>
    </location>
</feature>
<dbReference type="InterPro" id="IPR011105">
    <property type="entry name" value="Cell_wall_hydrolase_SleB"/>
</dbReference>
<proteinExistence type="predicted"/>